<dbReference type="AlphaFoldDB" id="A0A2S7IT00"/>
<organism evidence="1 2">
    <name type="scientific">Siphonobacter curvatus</name>
    <dbReference type="NCBI Taxonomy" id="2094562"/>
    <lineage>
        <taxon>Bacteria</taxon>
        <taxon>Pseudomonadati</taxon>
        <taxon>Bacteroidota</taxon>
        <taxon>Cytophagia</taxon>
        <taxon>Cytophagales</taxon>
        <taxon>Cytophagaceae</taxon>
        <taxon>Siphonobacter</taxon>
    </lineage>
</organism>
<protein>
    <submittedName>
        <fullName evidence="1">Uncharacterized protein</fullName>
    </submittedName>
</protein>
<keyword evidence="2" id="KW-1185">Reference proteome</keyword>
<accession>A0A2S7IT00</accession>
<evidence type="ECO:0000313" key="2">
    <source>
        <dbReference type="Proteomes" id="UP000239590"/>
    </source>
</evidence>
<evidence type="ECO:0000313" key="1">
    <source>
        <dbReference type="EMBL" id="PQA60847.1"/>
    </source>
</evidence>
<dbReference type="Proteomes" id="UP000239590">
    <property type="component" value="Unassembled WGS sequence"/>
</dbReference>
<dbReference type="OrthoDB" id="820611at2"/>
<gene>
    <name evidence="1" type="ORF">C5O19_14900</name>
</gene>
<name>A0A2S7IT00_9BACT</name>
<dbReference type="EMBL" id="PTRA01000001">
    <property type="protein sequence ID" value="PQA60847.1"/>
    <property type="molecule type" value="Genomic_DNA"/>
</dbReference>
<proteinExistence type="predicted"/>
<reference evidence="2" key="1">
    <citation type="submission" date="2018-02" db="EMBL/GenBank/DDBJ databases">
        <title>Genome sequencing of Solimonas sp. HR-BB.</title>
        <authorList>
            <person name="Lee Y."/>
            <person name="Jeon C.O."/>
        </authorList>
    </citation>
    <scope>NUCLEOTIDE SEQUENCE [LARGE SCALE GENOMIC DNA]</scope>
    <source>
        <strain evidence="2">HR-U</strain>
    </source>
</reference>
<sequence>MIPPAGFDVATNFSGFQKAEIQASIMVTELSTAAQTLIDGFTADALRTRGMTLLEKKEMTFQQAPAAYITVSQSLGTTQYLKQMLIFGNSEVTVLVNGIYPEAHKNIEKDIRQALLTTTYNVNQEDDPLAAAPFTVDVSKSEFKIAKYMVGSLVYTTDGKLPSVKPMLMVGTAMNRVEPIADRKAYAIQRLKSLPGGQASQVKEVQPIQIDGLDGYEIRASGKSHEGKPQLVYQAMLFPEEGGYYILVGMTTEQPEANLVIFKRIARTFKRK</sequence>
<comment type="caution">
    <text evidence="1">The sequence shown here is derived from an EMBL/GenBank/DDBJ whole genome shotgun (WGS) entry which is preliminary data.</text>
</comment>
<dbReference type="RefSeq" id="WP_104713565.1">
    <property type="nucleotide sequence ID" value="NZ_PTRA01000001.1"/>
</dbReference>